<name>A0A9W5YHE7_9FIRM</name>
<accession>A0A9W5YHE7</accession>
<evidence type="ECO:0000313" key="2">
    <source>
        <dbReference type="Proteomes" id="UP001144256"/>
    </source>
</evidence>
<organism evidence="1 2">
    <name type="scientific">Vallitalea longa</name>
    <dbReference type="NCBI Taxonomy" id="2936439"/>
    <lineage>
        <taxon>Bacteria</taxon>
        <taxon>Bacillati</taxon>
        <taxon>Bacillota</taxon>
        <taxon>Clostridia</taxon>
        <taxon>Lachnospirales</taxon>
        <taxon>Vallitaleaceae</taxon>
        <taxon>Vallitalea</taxon>
    </lineage>
</organism>
<dbReference type="EMBL" id="BRLB01000032">
    <property type="protein sequence ID" value="GKX32333.1"/>
    <property type="molecule type" value="Genomic_DNA"/>
</dbReference>
<dbReference type="RefSeq" id="WP_281819821.1">
    <property type="nucleotide sequence ID" value="NZ_BRLB01000032.1"/>
</dbReference>
<gene>
    <name evidence="1" type="ORF">SH1V18_48130</name>
</gene>
<reference evidence="1" key="1">
    <citation type="submission" date="2022-06" db="EMBL/GenBank/DDBJ databases">
        <title>Vallitalea longa sp. nov., an anaerobic bacterium isolated from marine sediment.</title>
        <authorList>
            <person name="Hirano S."/>
            <person name="Terahara T."/>
            <person name="Mori K."/>
            <person name="Hamada M."/>
            <person name="Matsumoto R."/>
            <person name="Kobayashi T."/>
        </authorList>
    </citation>
    <scope>NUCLEOTIDE SEQUENCE</scope>
    <source>
        <strain evidence="1">SH18-1</strain>
    </source>
</reference>
<comment type="caution">
    <text evidence="1">The sequence shown here is derived from an EMBL/GenBank/DDBJ whole genome shotgun (WGS) entry which is preliminary data.</text>
</comment>
<dbReference type="Proteomes" id="UP001144256">
    <property type="component" value="Unassembled WGS sequence"/>
</dbReference>
<sequence length="46" mass="5536">MFREINVKEILNELDSDTKKQYNEFKKSFDKKVNANKKDKEKITTV</sequence>
<dbReference type="AlphaFoldDB" id="A0A9W5YHE7"/>
<evidence type="ECO:0000313" key="1">
    <source>
        <dbReference type="EMBL" id="GKX32333.1"/>
    </source>
</evidence>
<protein>
    <submittedName>
        <fullName evidence="1">Uncharacterized protein</fullName>
    </submittedName>
</protein>
<keyword evidence="2" id="KW-1185">Reference proteome</keyword>
<proteinExistence type="predicted"/>